<evidence type="ECO:0000313" key="2">
    <source>
        <dbReference type="EMBL" id="SMC70302.1"/>
    </source>
</evidence>
<evidence type="ECO:0000313" key="3">
    <source>
        <dbReference type="Proteomes" id="UP000192656"/>
    </source>
</evidence>
<feature type="region of interest" description="Disordered" evidence="1">
    <location>
        <begin position="38"/>
        <end position="61"/>
    </location>
</feature>
<evidence type="ECO:0000256" key="1">
    <source>
        <dbReference type="SAM" id="MobiDB-lite"/>
    </source>
</evidence>
<sequence>MPESENDRLFREQVDQQQEEAMSRHAETMAIMARSRLRQGKSISPKLAAHLPAAKQNENQE</sequence>
<accession>A0A1W2BC64</accession>
<reference evidence="2 3" key="1">
    <citation type="submission" date="2017-04" db="EMBL/GenBank/DDBJ databases">
        <authorList>
            <person name="Afonso C.L."/>
            <person name="Miller P.J."/>
            <person name="Scott M.A."/>
            <person name="Spackman E."/>
            <person name="Goraichik I."/>
            <person name="Dimitrov K.M."/>
            <person name="Suarez D.L."/>
            <person name="Swayne D.E."/>
        </authorList>
    </citation>
    <scope>NUCLEOTIDE SEQUENCE [LARGE SCALE GENOMIC DNA]</scope>
    <source>
        <strain evidence="2 3">CGMCC 1.10972</strain>
    </source>
</reference>
<keyword evidence="3" id="KW-1185">Reference proteome</keyword>
<proteinExistence type="predicted"/>
<dbReference type="EMBL" id="FWXR01000006">
    <property type="protein sequence ID" value="SMC70302.1"/>
    <property type="molecule type" value="Genomic_DNA"/>
</dbReference>
<organism evidence="2 3">
    <name type="scientific">Fulvimarina manganoxydans</name>
    <dbReference type="NCBI Taxonomy" id="937218"/>
    <lineage>
        <taxon>Bacteria</taxon>
        <taxon>Pseudomonadati</taxon>
        <taxon>Pseudomonadota</taxon>
        <taxon>Alphaproteobacteria</taxon>
        <taxon>Hyphomicrobiales</taxon>
        <taxon>Aurantimonadaceae</taxon>
        <taxon>Fulvimarina</taxon>
    </lineage>
</organism>
<dbReference type="AlphaFoldDB" id="A0A1W2BC64"/>
<dbReference type="STRING" id="937218.SAMN06297251_10631"/>
<protein>
    <submittedName>
        <fullName evidence="2">Uncharacterized protein</fullName>
    </submittedName>
</protein>
<gene>
    <name evidence="2" type="ORF">SAMN06297251_10631</name>
</gene>
<dbReference type="Proteomes" id="UP000192656">
    <property type="component" value="Unassembled WGS sequence"/>
</dbReference>
<name>A0A1W2BC64_9HYPH</name>